<dbReference type="EMBL" id="SOYY01000024">
    <property type="protein sequence ID" value="KAA0702741.1"/>
    <property type="molecule type" value="Genomic_DNA"/>
</dbReference>
<protein>
    <submittedName>
        <fullName evidence="9">Synapse differentiation-inducing gene protein 1</fullName>
    </submittedName>
</protein>
<feature type="transmembrane region" description="Helical" evidence="7">
    <location>
        <begin position="81"/>
        <end position="105"/>
    </location>
</feature>
<dbReference type="Proteomes" id="UP000324632">
    <property type="component" value="Chromosome 24"/>
</dbReference>
<dbReference type="PANTHER" id="PTHR14948">
    <property type="entry name" value="NG5"/>
    <property type="match status" value="1"/>
</dbReference>
<keyword evidence="5 7" id="KW-0472">Membrane</keyword>
<evidence type="ECO:0000256" key="5">
    <source>
        <dbReference type="ARBA" id="ARBA00023136"/>
    </source>
</evidence>
<dbReference type="InterPro" id="IPR051423">
    <property type="entry name" value="CD225/Dispanin"/>
</dbReference>
<feature type="transmembrane region" description="Helical" evidence="7">
    <location>
        <begin position="126"/>
        <end position="149"/>
    </location>
</feature>
<evidence type="ECO:0000313" key="10">
    <source>
        <dbReference type="Proteomes" id="UP000324632"/>
    </source>
</evidence>
<comment type="similarity">
    <text evidence="2">Belongs to the CD225/Dispanin family.</text>
</comment>
<gene>
    <name evidence="9" type="ORF">E1301_Tti011173</name>
    <name evidence="8" type="ORF">E1301_Tti022759</name>
</gene>
<dbReference type="InterPro" id="IPR007593">
    <property type="entry name" value="CD225/Dispanin_fam"/>
</dbReference>
<evidence type="ECO:0000256" key="1">
    <source>
        <dbReference type="ARBA" id="ARBA00004370"/>
    </source>
</evidence>
<evidence type="ECO:0000256" key="3">
    <source>
        <dbReference type="ARBA" id="ARBA00022692"/>
    </source>
</evidence>
<dbReference type="EMBL" id="SOYY01000024">
    <property type="protein sequence ID" value="KAA0702534.1"/>
    <property type="molecule type" value="Genomic_DNA"/>
</dbReference>
<proteinExistence type="inferred from homology"/>
<name>A0A5A9N146_9TELE</name>
<keyword evidence="3 7" id="KW-0812">Transmembrane</keyword>
<organism evidence="9 10">
    <name type="scientific">Triplophysa tibetana</name>
    <dbReference type="NCBI Taxonomy" id="1572043"/>
    <lineage>
        <taxon>Eukaryota</taxon>
        <taxon>Metazoa</taxon>
        <taxon>Chordata</taxon>
        <taxon>Craniata</taxon>
        <taxon>Vertebrata</taxon>
        <taxon>Euteleostomi</taxon>
        <taxon>Actinopterygii</taxon>
        <taxon>Neopterygii</taxon>
        <taxon>Teleostei</taxon>
        <taxon>Ostariophysi</taxon>
        <taxon>Cypriniformes</taxon>
        <taxon>Nemacheilidae</taxon>
        <taxon>Triplophysa</taxon>
    </lineage>
</organism>
<comment type="subcellular location">
    <subcellularLocation>
        <location evidence="1">Membrane</location>
    </subcellularLocation>
</comment>
<dbReference type="GO" id="GO:0016020">
    <property type="term" value="C:membrane"/>
    <property type="evidence" value="ECO:0007669"/>
    <property type="project" value="UniProtKB-SubCell"/>
</dbReference>
<keyword evidence="4 7" id="KW-1133">Transmembrane helix</keyword>
<evidence type="ECO:0000256" key="7">
    <source>
        <dbReference type="SAM" id="Phobius"/>
    </source>
</evidence>
<sequence>MADSSEKSRLIQHTGPPPYQEPSQYPNGGYPPPGNYPSTSGYMDHQYGAAVSLCYPGHPAVTVQPAVYVASVQLVSAPPDFLGYSIFTMLFCCLPLGIAALVYSCTAREAVMSGDREIAVNSSRMAYILNNIALGVGLAIITIGIIVGMELSNKSHHYP</sequence>
<dbReference type="AlphaFoldDB" id="A0A5A9N146"/>
<evidence type="ECO:0000313" key="9">
    <source>
        <dbReference type="EMBL" id="KAA0702741.1"/>
    </source>
</evidence>
<evidence type="ECO:0000256" key="4">
    <source>
        <dbReference type="ARBA" id="ARBA00022989"/>
    </source>
</evidence>
<comment type="caution">
    <text evidence="9">The sequence shown here is derived from an EMBL/GenBank/DDBJ whole genome shotgun (WGS) entry which is preliminary data.</text>
</comment>
<evidence type="ECO:0000256" key="6">
    <source>
        <dbReference type="SAM" id="MobiDB-lite"/>
    </source>
</evidence>
<keyword evidence="10" id="KW-1185">Reference proteome</keyword>
<accession>A0A5A9N146</accession>
<dbReference type="Pfam" id="PF04505">
    <property type="entry name" value="CD225"/>
    <property type="match status" value="1"/>
</dbReference>
<feature type="region of interest" description="Disordered" evidence="6">
    <location>
        <begin position="1"/>
        <end position="35"/>
    </location>
</feature>
<evidence type="ECO:0000313" key="8">
    <source>
        <dbReference type="EMBL" id="KAA0702534.1"/>
    </source>
</evidence>
<reference evidence="9 10" key="1">
    <citation type="journal article" date="2019" name="Mol. Ecol. Resour.">
        <title>Chromosome-level genome assembly of Triplophysa tibetana, a fish adapted to the harsh high-altitude environment of the Tibetan Plateau.</title>
        <authorList>
            <person name="Yang X."/>
            <person name="Liu H."/>
            <person name="Ma Z."/>
            <person name="Zou Y."/>
            <person name="Zou M."/>
            <person name="Mao Y."/>
            <person name="Li X."/>
            <person name="Wang H."/>
            <person name="Chen T."/>
            <person name="Wang W."/>
            <person name="Yang R."/>
        </authorList>
    </citation>
    <scope>NUCLEOTIDE SEQUENCE [LARGE SCALE GENOMIC DNA]</scope>
    <source>
        <strain evidence="9">TTIB1903HZAU</strain>
        <tissue evidence="9">Muscle</tissue>
    </source>
</reference>
<evidence type="ECO:0000256" key="2">
    <source>
        <dbReference type="ARBA" id="ARBA00006843"/>
    </source>
</evidence>
<dbReference type="PANTHER" id="PTHR14948:SF46">
    <property type="entry name" value="DISPANIN SUBFAMILY A MEMBER 2B-LIKE-RELATED"/>
    <property type="match status" value="1"/>
</dbReference>